<dbReference type="InterPro" id="IPR004089">
    <property type="entry name" value="MCPsignal_dom"/>
</dbReference>
<protein>
    <submittedName>
        <fullName evidence="8">Methyl-accepting chemotaxis protein</fullName>
    </submittedName>
</protein>
<organism evidence="8 9">
    <name type="scientific">Vibrio aquaticus</name>
    <dbReference type="NCBI Taxonomy" id="2496559"/>
    <lineage>
        <taxon>Bacteria</taxon>
        <taxon>Pseudomonadati</taxon>
        <taxon>Pseudomonadota</taxon>
        <taxon>Gammaproteobacteria</taxon>
        <taxon>Vibrionales</taxon>
        <taxon>Vibrionaceae</taxon>
        <taxon>Vibrio</taxon>
    </lineage>
</organism>
<proteinExistence type="inferred from homology"/>
<keyword evidence="5" id="KW-1133">Transmembrane helix</keyword>
<feature type="domain" description="HAMP" evidence="7">
    <location>
        <begin position="330"/>
        <end position="382"/>
    </location>
</feature>
<evidence type="ECO:0000259" key="6">
    <source>
        <dbReference type="PROSITE" id="PS50111"/>
    </source>
</evidence>
<dbReference type="PROSITE" id="PS50111">
    <property type="entry name" value="CHEMOTAXIS_TRANSDUC_2"/>
    <property type="match status" value="1"/>
</dbReference>
<evidence type="ECO:0000256" key="3">
    <source>
        <dbReference type="ARBA" id="ARBA00029447"/>
    </source>
</evidence>
<dbReference type="GO" id="GO:0007165">
    <property type="term" value="P:signal transduction"/>
    <property type="evidence" value="ECO:0007669"/>
    <property type="project" value="UniProtKB-KW"/>
</dbReference>
<dbReference type="CDD" id="cd06225">
    <property type="entry name" value="HAMP"/>
    <property type="match status" value="1"/>
</dbReference>
<comment type="similarity">
    <text evidence="3">Belongs to the methyl-accepting chemotaxis (MCP) protein family.</text>
</comment>
<evidence type="ECO:0000256" key="4">
    <source>
        <dbReference type="PROSITE-ProRule" id="PRU00284"/>
    </source>
</evidence>
<name>A0A3S0V526_9VIBR</name>
<evidence type="ECO:0000259" key="7">
    <source>
        <dbReference type="PROSITE" id="PS50885"/>
    </source>
</evidence>
<feature type="domain" description="Methyl-accepting transducer" evidence="6">
    <location>
        <begin position="387"/>
        <end position="623"/>
    </location>
</feature>
<dbReference type="Pfam" id="PF00015">
    <property type="entry name" value="MCPsignal"/>
    <property type="match status" value="1"/>
</dbReference>
<dbReference type="SMART" id="SM00283">
    <property type="entry name" value="MA"/>
    <property type="match status" value="1"/>
</dbReference>
<evidence type="ECO:0000256" key="5">
    <source>
        <dbReference type="SAM" id="Phobius"/>
    </source>
</evidence>
<reference evidence="8 9" key="1">
    <citation type="submission" date="2018-12" db="EMBL/GenBank/DDBJ databases">
        <title>Vibrio sp. isolated from China Sea.</title>
        <authorList>
            <person name="Li Y."/>
        </authorList>
    </citation>
    <scope>NUCLEOTIDE SEQUENCE [LARGE SCALE GENOMIC DNA]</scope>
    <source>
        <strain evidence="8 9">BEI207</strain>
    </source>
</reference>
<dbReference type="Proteomes" id="UP000268973">
    <property type="component" value="Unassembled WGS sequence"/>
</dbReference>
<comment type="subcellular location">
    <subcellularLocation>
        <location evidence="1">Membrane</location>
    </subcellularLocation>
</comment>
<evidence type="ECO:0000256" key="1">
    <source>
        <dbReference type="ARBA" id="ARBA00004370"/>
    </source>
</evidence>
<dbReference type="InterPro" id="IPR003660">
    <property type="entry name" value="HAMP_dom"/>
</dbReference>
<gene>
    <name evidence="8" type="ORF">EJ063_04785</name>
</gene>
<accession>A0A3S0V526</accession>
<keyword evidence="2 4" id="KW-0807">Transducer</keyword>
<evidence type="ECO:0000313" key="9">
    <source>
        <dbReference type="Proteomes" id="UP000268973"/>
    </source>
</evidence>
<evidence type="ECO:0000256" key="2">
    <source>
        <dbReference type="ARBA" id="ARBA00023224"/>
    </source>
</evidence>
<dbReference type="EMBL" id="RXZH01000001">
    <property type="protein sequence ID" value="RTZ18108.1"/>
    <property type="molecule type" value="Genomic_DNA"/>
</dbReference>
<dbReference type="FunFam" id="1.10.287.950:FF:000001">
    <property type="entry name" value="Methyl-accepting chemotaxis sensory transducer"/>
    <property type="match status" value="1"/>
</dbReference>
<dbReference type="PROSITE" id="PS50885">
    <property type="entry name" value="HAMP"/>
    <property type="match status" value="1"/>
</dbReference>
<comment type="caution">
    <text evidence="8">The sequence shown here is derived from an EMBL/GenBank/DDBJ whole genome shotgun (WGS) entry which is preliminary data.</text>
</comment>
<keyword evidence="5" id="KW-0472">Membrane</keyword>
<dbReference type="AlphaFoldDB" id="A0A3S0V526"/>
<dbReference type="Gene3D" id="1.10.287.950">
    <property type="entry name" value="Methyl-accepting chemotaxis protein"/>
    <property type="match status" value="1"/>
</dbReference>
<feature type="transmembrane region" description="Helical" evidence="5">
    <location>
        <begin position="309"/>
        <end position="329"/>
    </location>
</feature>
<evidence type="ECO:0000313" key="8">
    <source>
        <dbReference type="EMBL" id="RTZ18108.1"/>
    </source>
</evidence>
<dbReference type="SUPFAM" id="SSF58104">
    <property type="entry name" value="Methyl-accepting chemotaxis protein (MCP) signaling domain"/>
    <property type="match status" value="1"/>
</dbReference>
<dbReference type="PANTHER" id="PTHR32089:SF70">
    <property type="entry name" value="ENERGY TAXIS MODULATING METHYL ACCEPTING SENSORY TRANSDUCER"/>
    <property type="match status" value="1"/>
</dbReference>
<dbReference type="CDD" id="cd11386">
    <property type="entry name" value="MCP_signal"/>
    <property type="match status" value="1"/>
</dbReference>
<sequence length="659" mass="73421">MSLSIVQRTVLGFGIMFLLLLVASGVSYHNNLKSKQSINALIDVSSKMERAAKDLQQGILESRLYLLEYRATYQSEKLPALKRNFDNKHQALDTAKQQKRQYSPTERSQALVDQIINSTESFFSKADQVIGSHRELVLTNEKIAAKQIEFVRVEDTYTWAANLLLQKASVKRSLYNRAELITSGITRDLKNVRRVEQSTDLDKLFSVLQKDIEIAKQRLDTINVEHEVKQRFLNNLEKIERITLADDGLIALLKQQQALVVKTSQLDREANFMLSQVQAHIEDYNAYSHKISKRSVADATESTEQANTIVTAVALISAIIGGLIAYNIALQIHRPLKKINRVLSLMTEGDMTERTKHHSECEFGKVSKSVDHLADVMTELLSEMNRGADKLVEEAQSAARISSAAEQRAQEQKHKTQSVAASITEMEISSQDIGRNSESAVALTNEASMAATQGCEQVETTIQYTNNLVENITSAAEITQNLSQYSQEIGNILDVIRDISEQTNLLALNAAIEAARAGDHGRGFAVVADEVRGLADRSNRSIDEIRQMIENIQSSVSSSVSVMEQSQHHAASCVNQNLKTEEAFNAINHQLEQIHQMSQQIAQSTEEQVRSCTDISSHIEDIAMVSEQAENEAHQASQSSGVLKEMAAQQESLIKKFKV</sequence>
<dbReference type="GO" id="GO:0016020">
    <property type="term" value="C:membrane"/>
    <property type="evidence" value="ECO:0007669"/>
    <property type="project" value="UniProtKB-SubCell"/>
</dbReference>
<keyword evidence="9" id="KW-1185">Reference proteome</keyword>
<dbReference type="GO" id="GO:0006935">
    <property type="term" value="P:chemotaxis"/>
    <property type="evidence" value="ECO:0007669"/>
    <property type="project" value="UniProtKB-ARBA"/>
</dbReference>
<keyword evidence="5" id="KW-0812">Transmembrane</keyword>
<dbReference type="PANTHER" id="PTHR32089">
    <property type="entry name" value="METHYL-ACCEPTING CHEMOTAXIS PROTEIN MCPB"/>
    <property type="match status" value="1"/>
</dbReference>